<dbReference type="InterPro" id="IPR029021">
    <property type="entry name" value="Prot-tyrosine_phosphatase-like"/>
</dbReference>
<dbReference type="EMBL" id="CAJHNH020000945">
    <property type="protein sequence ID" value="CAG5120659.1"/>
    <property type="molecule type" value="Genomic_DNA"/>
</dbReference>
<dbReference type="OrthoDB" id="2017893at2759"/>
<accession>A0A8S3YV34</accession>
<gene>
    <name evidence="2" type="ORF">CUNI_LOCUS6217</name>
</gene>
<evidence type="ECO:0000313" key="2">
    <source>
        <dbReference type="EMBL" id="CAG5120659.1"/>
    </source>
</evidence>
<reference evidence="2" key="1">
    <citation type="submission" date="2021-04" db="EMBL/GenBank/DDBJ databases">
        <authorList>
            <consortium name="Molecular Ecology Group"/>
        </authorList>
    </citation>
    <scope>NUCLEOTIDE SEQUENCE</scope>
</reference>
<dbReference type="Proteomes" id="UP000678393">
    <property type="component" value="Unassembled WGS sequence"/>
</dbReference>
<comment type="caution">
    <text evidence="2">The sequence shown here is derived from an EMBL/GenBank/DDBJ whole genome shotgun (WGS) entry which is preliminary data.</text>
</comment>
<dbReference type="Pfam" id="PF00782">
    <property type="entry name" value="DSPc"/>
    <property type="match status" value="1"/>
</dbReference>
<dbReference type="AlphaFoldDB" id="A0A8S3YV34"/>
<evidence type="ECO:0000313" key="3">
    <source>
        <dbReference type="Proteomes" id="UP000678393"/>
    </source>
</evidence>
<name>A0A8S3YV34_9EUPU</name>
<dbReference type="Gene3D" id="3.90.190.10">
    <property type="entry name" value="Protein tyrosine phosphatase superfamily"/>
    <property type="match status" value="1"/>
</dbReference>
<dbReference type="SUPFAM" id="SSF52799">
    <property type="entry name" value="(Phosphotyrosine protein) phosphatases II"/>
    <property type="match status" value="1"/>
</dbReference>
<protein>
    <recommendedName>
        <fullName evidence="1">Dual specificity phosphatase catalytic domain-containing protein</fullName>
    </recommendedName>
</protein>
<evidence type="ECO:0000259" key="1">
    <source>
        <dbReference type="Pfam" id="PF00782"/>
    </source>
</evidence>
<proteinExistence type="predicted"/>
<dbReference type="InterPro" id="IPR000340">
    <property type="entry name" value="Dual-sp_phosphatase_cat-dom"/>
</dbReference>
<sequence length="296" mass="34420">MESERPCCYTECCDAETSWDQYGMRIKWTEPAVSGKSKVAMLDPLVIKLCLECKKPIPLRNVSAWAWTHIFHQDNTEGIFREIKLAYNPKSRKWDDWGVTTYEFFAIIYPTHSAYFRLTYNVKYEKLMIWANVFQADHILTVLAPRDVNIWTKSPRYSQITRNIYLGNYLAVILAEENGFDAVLNLHVETDERAGEDPKIKVFKSSEVKSGSGNEIDGQQLKELVQWLMEVNMNCYRILVGDHEGLGRAGSVIVAYIFANNRNLTFDEAYNYVKTRTYVFCHKGLKETLYQLYPRD</sequence>
<feature type="domain" description="Dual specificity phosphatase catalytic" evidence="1">
    <location>
        <begin position="164"/>
        <end position="292"/>
    </location>
</feature>
<keyword evidence="3" id="KW-1185">Reference proteome</keyword>
<organism evidence="2 3">
    <name type="scientific">Candidula unifasciata</name>
    <dbReference type="NCBI Taxonomy" id="100452"/>
    <lineage>
        <taxon>Eukaryota</taxon>
        <taxon>Metazoa</taxon>
        <taxon>Spiralia</taxon>
        <taxon>Lophotrochozoa</taxon>
        <taxon>Mollusca</taxon>
        <taxon>Gastropoda</taxon>
        <taxon>Heterobranchia</taxon>
        <taxon>Euthyneura</taxon>
        <taxon>Panpulmonata</taxon>
        <taxon>Eupulmonata</taxon>
        <taxon>Stylommatophora</taxon>
        <taxon>Helicina</taxon>
        <taxon>Helicoidea</taxon>
        <taxon>Geomitridae</taxon>
        <taxon>Candidula</taxon>
    </lineage>
</organism>